<keyword evidence="4" id="KW-1185">Reference proteome</keyword>
<sequence length="356" mass="40737">MSWIRNSPLRASLGKRSTHSPPKDCDPIACYDSFRKHWQQIYDIAKKAQPPKYYPNQDDVLSVVNHLDQMETILLLELKSPISRSNSSCLEFLLSENVLDKLFQWSQLTGKFSNVMREKQLKLFEMLISNSGHELIGREPVARPLLKLLDTCTDCYPPELERLLVILLNQLCVSLLQNMELLGLFFSPPSKDAPAKFIIFSLLIPFIHREGEIGQQARDALLLCMTVSKKIDDVGLYIAENSNICQLLILDLKPHPVTSILTGLSGLYSLLPRKLVIEMDDWHRFTTDDVNELNELNMFMNLLEFCNAIALVAHPKVKTQLLKYLYQGFLVPVMGPALLQVNFLLWFIFCNFLVVV</sequence>
<feature type="transmembrane region" description="Helical" evidence="2">
    <location>
        <begin position="324"/>
        <end position="349"/>
    </location>
</feature>
<protein>
    <submittedName>
        <fullName evidence="3">Uncharacterized protein</fullName>
    </submittedName>
</protein>
<feature type="region of interest" description="Disordered" evidence="1">
    <location>
        <begin position="1"/>
        <end position="22"/>
    </location>
</feature>
<dbReference type="Pfam" id="PF10257">
    <property type="entry name" value="RAI16-like"/>
    <property type="match status" value="1"/>
</dbReference>
<organism evidence="3 4">
    <name type="scientific">Ladona fulva</name>
    <name type="common">Scarce chaser dragonfly</name>
    <name type="synonym">Libellula fulva</name>
    <dbReference type="NCBI Taxonomy" id="123851"/>
    <lineage>
        <taxon>Eukaryota</taxon>
        <taxon>Metazoa</taxon>
        <taxon>Ecdysozoa</taxon>
        <taxon>Arthropoda</taxon>
        <taxon>Hexapoda</taxon>
        <taxon>Insecta</taxon>
        <taxon>Pterygota</taxon>
        <taxon>Palaeoptera</taxon>
        <taxon>Odonata</taxon>
        <taxon>Epiprocta</taxon>
        <taxon>Anisoptera</taxon>
        <taxon>Libelluloidea</taxon>
        <taxon>Libellulidae</taxon>
        <taxon>Ladona</taxon>
    </lineage>
</organism>
<keyword evidence="2" id="KW-0472">Membrane</keyword>
<reference evidence="3" key="1">
    <citation type="submission" date="2013-04" db="EMBL/GenBank/DDBJ databases">
        <authorList>
            <person name="Qu J."/>
            <person name="Murali S.C."/>
            <person name="Bandaranaike D."/>
            <person name="Bellair M."/>
            <person name="Blankenburg K."/>
            <person name="Chao H."/>
            <person name="Dinh H."/>
            <person name="Doddapaneni H."/>
            <person name="Downs B."/>
            <person name="Dugan-Rocha S."/>
            <person name="Elkadiri S."/>
            <person name="Gnanaolivu R.D."/>
            <person name="Hernandez B."/>
            <person name="Javaid M."/>
            <person name="Jayaseelan J.C."/>
            <person name="Lee S."/>
            <person name="Li M."/>
            <person name="Ming W."/>
            <person name="Munidasa M."/>
            <person name="Muniz J."/>
            <person name="Nguyen L."/>
            <person name="Ongeri F."/>
            <person name="Osuji N."/>
            <person name="Pu L.-L."/>
            <person name="Puazo M."/>
            <person name="Qu C."/>
            <person name="Quiroz J."/>
            <person name="Raj R."/>
            <person name="Weissenberger G."/>
            <person name="Xin Y."/>
            <person name="Zou X."/>
            <person name="Han Y."/>
            <person name="Richards S."/>
            <person name="Worley K."/>
            <person name="Muzny D."/>
            <person name="Gibbs R."/>
        </authorList>
    </citation>
    <scope>NUCLEOTIDE SEQUENCE</scope>
    <source>
        <strain evidence="3">Sampled in the wild</strain>
    </source>
</reference>
<dbReference type="EMBL" id="KZ308186">
    <property type="protein sequence ID" value="KAG8224162.1"/>
    <property type="molecule type" value="Genomic_DNA"/>
</dbReference>
<keyword evidence="2" id="KW-1133">Transmembrane helix</keyword>
<reference evidence="3" key="2">
    <citation type="submission" date="2017-10" db="EMBL/GenBank/DDBJ databases">
        <title>Ladona fulva Genome sequencing and assembly.</title>
        <authorList>
            <person name="Murali S."/>
            <person name="Richards S."/>
            <person name="Bandaranaike D."/>
            <person name="Bellair M."/>
            <person name="Blankenburg K."/>
            <person name="Chao H."/>
            <person name="Dinh H."/>
            <person name="Doddapaneni H."/>
            <person name="Dugan-Rocha S."/>
            <person name="Elkadiri S."/>
            <person name="Gnanaolivu R."/>
            <person name="Hernandez B."/>
            <person name="Skinner E."/>
            <person name="Javaid M."/>
            <person name="Lee S."/>
            <person name="Li M."/>
            <person name="Ming W."/>
            <person name="Munidasa M."/>
            <person name="Muniz J."/>
            <person name="Nguyen L."/>
            <person name="Hughes D."/>
            <person name="Osuji N."/>
            <person name="Pu L.-L."/>
            <person name="Puazo M."/>
            <person name="Qu C."/>
            <person name="Quiroz J."/>
            <person name="Raj R."/>
            <person name="Weissenberger G."/>
            <person name="Xin Y."/>
            <person name="Zou X."/>
            <person name="Han Y."/>
            <person name="Worley K."/>
            <person name="Muzny D."/>
            <person name="Gibbs R."/>
        </authorList>
    </citation>
    <scope>NUCLEOTIDE SEQUENCE</scope>
    <source>
        <strain evidence="3">Sampled in the wild</strain>
    </source>
</reference>
<dbReference type="PANTHER" id="PTHR21705">
    <property type="entry name" value="RAI16 PROTEIN-RELATED"/>
    <property type="match status" value="1"/>
</dbReference>
<dbReference type="Proteomes" id="UP000792457">
    <property type="component" value="Unassembled WGS sequence"/>
</dbReference>
<comment type="caution">
    <text evidence="3">The sequence shown here is derived from an EMBL/GenBank/DDBJ whole genome shotgun (WGS) entry which is preliminary data.</text>
</comment>
<evidence type="ECO:0000256" key="2">
    <source>
        <dbReference type="SAM" id="Phobius"/>
    </source>
</evidence>
<name>A0A8K0JWY5_LADFU</name>
<accession>A0A8K0JWY5</accession>
<dbReference type="PANTHER" id="PTHR21705:SF11">
    <property type="entry name" value="FHIP FAMILY PROTEIN CG3558"/>
    <property type="match status" value="1"/>
</dbReference>
<gene>
    <name evidence="3" type="ORF">J437_LFUL005546</name>
</gene>
<proteinExistence type="predicted"/>
<dbReference type="OrthoDB" id="6287422at2759"/>
<dbReference type="InterPro" id="IPR019384">
    <property type="entry name" value="FHIP"/>
</dbReference>
<evidence type="ECO:0000313" key="4">
    <source>
        <dbReference type="Proteomes" id="UP000792457"/>
    </source>
</evidence>
<keyword evidence="2" id="KW-0812">Transmembrane</keyword>
<dbReference type="AlphaFoldDB" id="A0A8K0JWY5"/>
<evidence type="ECO:0000256" key="1">
    <source>
        <dbReference type="SAM" id="MobiDB-lite"/>
    </source>
</evidence>
<evidence type="ECO:0000313" key="3">
    <source>
        <dbReference type="EMBL" id="KAG8224162.1"/>
    </source>
</evidence>